<gene>
    <name evidence="2" type="ORF">Remus_017</name>
</gene>
<name>A0A8E5KCN6_9CAUD</name>
<keyword evidence="1" id="KW-0812">Transmembrane</keyword>
<dbReference type="Proteomes" id="UP000676678">
    <property type="component" value="Segment"/>
</dbReference>
<feature type="transmembrane region" description="Helical" evidence="1">
    <location>
        <begin position="6"/>
        <end position="26"/>
    </location>
</feature>
<evidence type="ECO:0000313" key="2">
    <source>
        <dbReference type="EMBL" id="QVD58648.1"/>
    </source>
</evidence>
<organism evidence="2">
    <name type="scientific">Silviavirus remus</name>
    <dbReference type="NCBI Taxonomy" id="1857890"/>
    <lineage>
        <taxon>Viruses</taxon>
        <taxon>Duplodnaviria</taxon>
        <taxon>Heunggongvirae</taxon>
        <taxon>Uroviricota</taxon>
        <taxon>Caudoviricetes</taxon>
        <taxon>Herelleviridae</taxon>
        <taxon>Twortvirinae</taxon>
        <taxon>Silviavirus</taxon>
    </lineage>
</organism>
<sequence length="65" mass="7124">MSSTLMYIAVSILGISIIVGMLSALITDIVKSIKQKEVFFSIYLIVSFVLTVLVFASIILHMLGM</sequence>
<keyword evidence="1" id="KW-1133">Transmembrane helix</keyword>
<proteinExistence type="predicted"/>
<evidence type="ECO:0000256" key="1">
    <source>
        <dbReference type="SAM" id="Phobius"/>
    </source>
</evidence>
<keyword evidence="1" id="KW-0472">Membrane</keyword>
<protein>
    <submittedName>
        <fullName evidence="2">Uncharacterized protein</fullName>
    </submittedName>
</protein>
<dbReference type="EMBL" id="MW546076">
    <property type="protein sequence ID" value="QVD58648.1"/>
    <property type="molecule type" value="Genomic_DNA"/>
</dbReference>
<reference evidence="2" key="1">
    <citation type="journal article" date="2021" name="Pharmaceuticals (Basel)">
        <title>epsilon(2)-Phages Are Naturally Bred and Have a Vastly Improved Host Range in Staphylococcus aureus over Wild Type Phages.</title>
        <authorList>
            <person name="Saez Moreno D."/>
            <person name="Visram Z."/>
            <person name="Mutti M."/>
            <person name="Restrepo-Cordoba M."/>
            <person name="Hartmann S."/>
            <person name="Kremers A.I."/>
            <person name="Tisakova L."/>
            <person name="Schertler S."/>
            <person name="Wittmann J."/>
            <person name="Kalali B."/>
            <person name="Monecke S."/>
            <person name="Ehricht R."/>
            <person name="Resch G."/>
            <person name="Corsini L."/>
        </authorList>
    </citation>
    <scope>NUCLEOTIDE SEQUENCE</scope>
</reference>
<feature type="transmembrane region" description="Helical" evidence="1">
    <location>
        <begin position="38"/>
        <end position="63"/>
    </location>
</feature>
<accession>A0A8E5KCN6</accession>